<evidence type="ECO:0000313" key="15">
    <source>
        <dbReference type="Proteomes" id="UP000237423"/>
    </source>
</evidence>
<dbReference type="Proteomes" id="UP000197019">
    <property type="component" value="Chromosome"/>
</dbReference>
<dbReference type="PIRSF" id="PIRSF000005">
    <property type="entry name" value="Cytochrome_c4"/>
    <property type="match status" value="1"/>
</dbReference>
<reference evidence="13 15" key="2">
    <citation type="submission" date="2017-11" db="EMBL/GenBank/DDBJ databases">
        <title>Draft Genome Sequence of Methylobacter psychrotolerans Sph1T, an Obligate Methanotroph from Low-Temperature Environments.</title>
        <authorList>
            <person name="Oshkin I.Y."/>
            <person name="Miroshnikov K."/>
            <person name="Belova S.E."/>
            <person name="Korzhenkov A."/>
            <person name="Toshchakov S.V."/>
            <person name="Dedysh S.N."/>
        </authorList>
    </citation>
    <scope>NUCLEOTIDE SEQUENCE [LARGE SCALE GENOMIC DNA]</scope>
    <source>
        <strain evidence="13 15">Sph1</strain>
    </source>
</reference>
<dbReference type="GO" id="GO:0020037">
    <property type="term" value="F:heme binding"/>
    <property type="evidence" value="ECO:0007669"/>
    <property type="project" value="InterPro"/>
</dbReference>
<feature type="binding site" description="axial binding residue" evidence="9">
    <location>
        <position position="53"/>
    </location>
    <ligand>
        <name>heme c</name>
        <dbReference type="ChEBI" id="CHEBI:61717"/>
        <label>1</label>
    </ligand>
    <ligandPart>
        <name>Fe</name>
        <dbReference type="ChEBI" id="CHEBI:18248"/>
    </ligandPart>
</feature>
<keyword evidence="5" id="KW-0574">Periplasm</keyword>
<keyword evidence="4 9" id="KW-0479">Metal-binding</keyword>
<proteinExistence type="predicted"/>
<feature type="binding site" description="covalent" evidence="8">
    <location>
        <position position="157"/>
    </location>
    <ligand>
        <name>heme c</name>
        <dbReference type="ChEBI" id="CHEBI:61717"/>
        <label>2</label>
    </ligand>
</feature>
<dbReference type="SUPFAM" id="SSF46626">
    <property type="entry name" value="Cytochrome c"/>
    <property type="match status" value="2"/>
</dbReference>
<dbReference type="GO" id="GO:0009055">
    <property type="term" value="F:electron transfer activity"/>
    <property type="evidence" value="ECO:0007669"/>
    <property type="project" value="InterPro"/>
</dbReference>
<dbReference type="RefSeq" id="WP_088619763.1">
    <property type="nucleotide sequence ID" value="NZ_CP022129.1"/>
</dbReference>
<keyword evidence="7 9" id="KW-0408">Iron</keyword>
<accession>A0A1Z4C057</accession>
<dbReference type="InterPro" id="IPR009056">
    <property type="entry name" value="Cyt_c-like_dom"/>
</dbReference>
<feature type="signal peptide" evidence="10">
    <location>
        <begin position="1"/>
        <end position="18"/>
    </location>
</feature>
<keyword evidence="2" id="KW-0813">Transport</keyword>
<feature type="binding site" description="axial binding residue" evidence="9">
    <location>
        <position position="200"/>
    </location>
    <ligand>
        <name>heme c</name>
        <dbReference type="ChEBI" id="CHEBI:61717"/>
        <label>2</label>
    </ligand>
    <ligandPart>
        <name>Fe</name>
        <dbReference type="ChEBI" id="CHEBI:18248"/>
    </ligandPart>
</feature>
<evidence type="ECO:0000256" key="6">
    <source>
        <dbReference type="ARBA" id="ARBA00022982"/>
    </source>
</evidence>
<keyword evidence="6" id="KW-0249">Electron transport</keyword>
<keyword evidence="10" id="KW-0732">Signal</keyword>
<comment type="PTM">
    <text evidence="8">Binds 2 heme c groups covalently per subunit.</text>
</comment>
<dbReference type="PANTHER" id="PTHR33751:SF9">
    <property type="entry name" value="CYTOCHROME C4"/>
    <property type="match status" value="1"/>
</dbReference>
<dbReference type="InterPro" id="IPR036909">
    <property type="entry name" value="Cyt_c-like_dom_sf"/>
</dbReference>
<dbReference type="EMBL" id="CP022129">
    <property type="protein sequence ID" value="ASF46891.1"/>
    <property type="molecule type" value="Genomic_DNA"/>
</dbReference>
<evidence type="ECO:0000256" key="2">
    <source>
        <dbReference type="ARBA" id="ARBA00022448"/>
    </source>
</evidence>
<dbReference type="EMBL" id="PGFZ01000012">
    <property type="protein sequence ID" value="POZ50347.1"/>
    <property type="molecule type" value="Genomic_DNA"/>
</dbReference>
<keyword evidence="3 8" id="KW-0349">Heme</keyword>
<name>A0A1Z4C057_9GAMM</name>
<dbReference type="GO" id="GO:0042597">
    <property type="term" value="C:periplasmic space"/>
    <property type="evidence" value="ECO:0007669"/>
    <property type="project" value="UniProtKB-SubCell"/>
</dbReference>
<keyword evidence="14" id="KW-1185">Reference proteome</keyword>
<feature type="binding site" description="covalent" evidence="8">
    <location>
        <position position="49"/>
    </location>
    <ligand>
        <name>heme c</name>
        <dbReference type="ChEBI" id="CHEBI:61717"/>
        <label>1</label>
    </ligand>
</feature>
<dbReference type="InterPro" id="IPR050597">
    <property type="entry name" value="Cytochrome_c_Oxidase_Subunit"/>
</dbReference>
<evidence type="ECO:0000256" key="4">
    <source>
        <dbReference type="ARBA" id="ARBA00022723"/>
    </source>
</evidence>
<gene>
    <name evidence="13" type="ORF">AADEFJLK_03932</name>
    <name evidence="12" type="ORF">CEK71_12870</name>
</gene>
<protein>
    <submittedName>
        <fullName evidence="12">Cytochrome c4</fullName>
    </submittedName>
</protein>
<dbReference type="AlphaFoldDB" id="A0A1Z4C057"/>
<dbReference type="Proteomes" id="UP000237423">
    <property type="component" value="Unassembled WGS sequence"/>
</dbReference>
<evidence type="ECO:0000256" key="3">
    <source>
        <dbReference type="ARBA" id="ARBA00022617"/>
    </source>
</evidence>
<feature type="binding site" description="axial binding residue" evidence="9">
    <location>
        <position position="158"/>
    </location>
    <ligand>
        <name>heme c</name>
        <dbReference type="ChEBI" id="CHEBI:61717"/>
        <label>2</label>
    </ligand>
    <ligandPart>
        <name>Fe</name>
        <dbReference type="ChEBI" id="CHEBI:18248"/>
    </ligandPart>
</feature>
<evidence type="ECO:0000259" key="11">
    <source>
        <dbReference type="PROSITE" id="PS51007"/>
    </source>
</evidence>
<dbReference type="Pfam" id="PF00034">
    <property type="entry name" value="Cytochrom_C"/>
    <property type="match status" value="2"/>
</dbReference>
<evidence type="ECO:0000313" key="13">
    <source>
        <dbReference type="EMBL" id="POZ50347.1"/>
    </source>
</evidence>
<feature type="binding site" description="axial binding residue" evidence="9">
    <location>
        <position position="101"/>
    </location>
    <ligand>
        <name>heme c</name>
        <dbReference type="ChEBI" id="CHEBI:61717"/>
        <label>1</label>
    </ligand>
    <ligandPart>
        <name>Fe</name>
        <dbReference type="ChEBI" id="CHEBI:18248"/>
    </ligandPart>
</feature>
<feature type="binding site" description="covalent" evidence="8">
    <location>
        <position position="52"/>
    </location>
    <ligand>
        <name>heme c</name>
        <dbReference type="ChEBI" id="CHEBI:61717"/>
        <label>1</label>
    </ligand>
</feature>
<sequence>MKQLFLTLALLAPLALQAEPASKIAWTPDTLNFVKKGDPKQGKVLAESCQSCHGQNGEGLAAETRDGETLPAIPALAGQTATYTYKQLRDYFNDSRSNDSMTGIAKGLSEQNAADLAAWFASLPMPEHKATKAASAKAEKLVSEGDGKRILPPCSTCHGSQGQGEKMDIPALAGQQADYFANTLLAYKKGERHNDIYSRMRLISQQLTETEIRELADYYEGLKK</sequence>
<evidence type="ECO:0000256" key="5">
    <source>
        <dbReference type="ARBA" id="ARBA00022764"/>
    </source>
</evidence>
<evidence type="ECO:0000256" key="10">
    <source>
        <dbReference type="SAM" id="SignalP"/>
    </source>
</evidence>
<organism evidence="12 14">
    <name type="scientific">Methylovulum psychrotolerans</name>
    <dbReference type="NCBI Taxonomy" id="1704499"/>
    <lineage>
        <taxon>Bacteria</taxon>
        <taxon>Pseudomonadati</taxon>
        <taxon>Pseudomonadota</taxon>
        <taxon>Gammaproteobacteria</taxon>
        <taxon>Methylococcales</taxon>
        <taxon>Methylococcaceae</taxon>
        <taxon>Methylovulum</taxon>
    </lineage>
</organism>
<dbReference type="OrthoDB" id="9773456at2"/>
<evidence type="ECO:0000313" key="12">
    <source>
        <dbReference type="EMBL" id="ASF46891.1"/>
    </source>
</evidence>
<feature type="domain" description="Cytochrome c" evidence="11">
    <location>
        <begin position="37"/>
        <end position="124"/>
    </location>
</feature>
<evidence type="ECO:0000313" key="14">
    <source>
        <dbReference type="Proteomes" id="UP000197019"/>
    </source>
</evidence>
<evidence type="ECO:0000256" key="7">
    <source>
        <dbReference type="ARBA" id="ARBA00023004"/>
    </source>
</evidence>
<dbReference type="GO" id="GO:0005506">
    <property type="term" value="F:iron ion binding"/>
    <property type="evidence" value="ECO:0007669"/>
    <property type="project" value="InterPro"/>
</dbReference>
<evidence type="ECO:0000256" key="8">
    <source>
        <dbReference type="PIRSR" id="PIRSR000005-1"/>
    </source>
</evidence>
<feature type="binding site" description="covalent" evidence="8">
    <location>
        <position position="154"/>
    </location>
    <ligand>
        <name>heme c</name>
        <dbReference type="ChEBI" id="CHEBI:61717"/>
        <label>2</label>
    </ligand>
</feature>
<dbReference type="PROSITE" id="PS51007">
    <property type="entry name" value="CYTC"/>
    <property type="match status" value="2"/>
</dbReference>
<dbReference type="InterPro" id="IPR024167">
    <property type="entry name" value="Cytochrome_c4-like"/>
</dbReference>
<dbReference type="KEGG" id="mpsy:CEK71_12870"/>
<feature type="domain" description="Cytochrome c" evidence="11">
    <location>
        <begin position="142"/>
        <end position="223"/>
    </location>
</feature>
<feature type="chain" id="PRO_5036031035" evidence="10">
    <location>
        <begin position="19"/>
        <end position="224"/>
    </location>
</feature>
<comment type="subcellular location">
    <subcellularLocation>
        <location evidence="1">Periplasm</location>
    </subcellularLocation>
</comment>
<evidence type="ECO:0000256" key="1">
    <source>
        <dbReference type="ARBA" id="ARBA00004418"/>
    </source>
</evidence>
<evidence type="ECO:0000256" key="9">
    <source>
        <dbReference type="PIRSR" id="PIRSR000005-2"/>
    </source>
</evidence>
<reference evidence="12 14" key="1">
    <citation type="submission" date="2017-06" db="EMBL/GenBank/DDBJ databases">
        <title>Genome Sequencing of the methanotroph Methylovulum psychrotolerants str. HV10-M2 isolated from a high-altitude environment.</title>
        <authorList>
            <person name="Mateos-Rivera A."/>
        </authorList>
    </citation>
    <scope>NUCLEOTIDE SEQUENCE [LARGE SCALE GENOMIC DNA]</scope>
    <source>
        <strain evidence="12 14">HV10_M2</strain>
    </source>
</reference>
<dbReference type="PANTHER" id="PTHR33751">
    <property type="entry name" value="CBB3-TYPE CYTOCHROME C OXIDASE SUBUNIT FIXP"/>
    <property type="match status" value="1"/>
</dbReference>
<dbReference type="Gene3D" id="1.10.760.10">
    <property type="entry name" value="Cytochrome c-like domain"/>
    <property type="match status" value="2"/>
</dbReference>